<evidence type="ECO:0000256" key="2">
    <source>
        <dbReference type="ARBA" id="ARBA00022485"/>
    </source>
</evidence>
<accession>A0A8T2Y4I1</accession>
<keyword evidence="4" id="KW-1185">Reference proteome</keyword>
<organism evidence="3 4">
    <name type="scientific">Populus deltoides</name>
    <name type="common">Eastern poplar</name>
    <name type="synonym">Eastern cottonwood</name>
    <dbReference type="NCBI Taxonomy" id="3696"/>
    <lineage>
        <taxon>Eukaryota</taxon>
        <taxon>Viridiplantae</taxon>
        <taxon>Streptophyta</taxon>
        <taxon>Embryophyta</taxon>
        <taxon>Tracheophyta</taxon>
        <taxon>Spermatophyta</taxon>
        <taxon>Magnoliopsida</taxon>
        <taxon>eudicotyledons</taxon>
        <taxon>Gunneridae</taxon>
        <taxon>Pentapetalae</taxon>
        <taxon>rosids</taxon>
        <taxon>fabids</taxon>
        <taxon>Malpighiales</taxon>
        <taxon>Salicaceae</taxon>
        <taxon>Saliceae</taxon>
        <taxon>Populus</taxon>
    </lineage>
</organism>
<dbReference type="GO" id="GO:0070475">
    <property type="term" value="P:rRNA base methylation"/>
    <property type="evidence" value="ECO:0007669"/>
    <property type="project" value="TreeGrafter"/>
</dbReference>
<keyword evidence="2" id="KW-0004">4Fe-4S</keyword>
<dbReference type="PANTHER" id="PTHR30544">
    <property type="entry name" value="23S RRNA METHYLTRANSFERASE"/>
    <property type="match status" value="1"/>
</dbReference>
<dbReference type="EMBL" id="JACEGQ020000008">
    <property type="protein sequence ID" value="KAH8499975.1"/>
    <property type="molecule type" value="Genomic_DNA"/>
</dbReference>
<evidence type="ECO:0000313" key="3">
    <source>
        <dbReference type="EMBL" id="KAH8499975.1"/>
    </source>
</evidence>
<protein>
    <submittedName>
        <fullName evidence="3">Uncharacterized protein</fullName>
    </submittedName>
</protein>
<keyword evidence="2" id="KW-0408">Iron</keyword>
<gene>
    <name evidence="3" type="ORF">H0E87_015278</name>
</gene>
<reference evidence="3" key="1">
    <citation type="journal article" date="2021" name="J. Hered.">
        <title>Genome Assembly of Salicaceae Populus deltoides (Eastern Cottonwood) I-69 Based on Nanopore Sequencing and Hi-C Technologies.</title>
        <authorList>
            <person name="Bai S."/>
            <person name="Wu H."/>
            <person name="Zhang J."/>
            <person name="Pan Z."/>
            <person name="Zhao W."/>
            <person name="Li Z."/>
            <person name="Tong C."/>
        </authorList>
    </citation>
    <scope>NUCLEOTIDE SEQUENCE</scope>
    <source>
        <tissue evidence="3">Leaf</tissue>
    </source>
</reference>
<dbReference type="InterPro" id="IPR013785">
    <property type="entry name" value="Aldolase_TIM"/>
</dbReference>
<keyword evidence="2" id="KW-0411">Iron-sulfur</keyword>
<name>A0A8T2Y4I1_POPDE</name>
<dbReference type="AlphaFoldDB" id="A0A8T2Y4I1"/>
<dbReference type="Gene3D" id="3.20.20.70">
    <property type="entry name" value="Aldolase class I"/>
    <property type="match status" value="1"/>
</dbReference>
<sequence>MGEPLENIDSVIKAANIMVHDQGLHFSPRKVTVSTSGLVPQLKHFLHESSCALAVSLNATTDKEPSVVFLRYSRGDDQTAVYGQLGKPGAIQTPSLRVPEQFQMDNLGLLTSSHTDTHLLPLFKSTGPSPFPPNGTFAPTDFHLNCINDKIKASIRTGMLCYVDCVMEKIASTPEQHSS</sequence>
<dbReference type="InterPro" id="IPR040072">
    <property type="entry name" value="Methyltransferase_A"/>
</dbReference>
<evidence type="ECO:0000313" key="4">
    <source>
        <dbReference type="Proteomes" id="UP000807159"/>
    </source>
</evidence>
<comment type="caution">
    <text evidence="3">The sequence shown here is derived from an EMBL/GenBank/DDBJ whole genome shotgun (WGS) entry which is preliminary data.</text>
</comment>
<dbReference type="GO" id="GO:0030488">
    <property type="term" value="P:tRNA methylation"/>
    <property type="evidence" value="ECO:0007669"/>
    <property type="project" value="TreeGrafter"/>
</dbReference>
<dbReference type="Proteomes" id="UP000807159">
    <property type="component" value="Chromosome 8"/>
</dbReference>
<comment type="cofactor">
    <cofactor evidence="1">
        <name>[4Fe-4S] cluster</name>
        <dbReference type="ChEBI" id="CHEBI:49883"/>
    </cofactor>
</comment>
<keyword evidence="2" id="KW-0479">Metal-binding</keyword>
<dbReference type="PANTHER" id="PTHR30544:SF9">
    <property type="entry name" value="RADICAL SAM SUPERFAMILY PROTEIN"/>
    <property type="match status" value="1"/>
</dbReference>
<dbReference type="GO" id="GO:0051539">
    <property type="term" value="F:4 iron, 4 sulfur cluster binding"/>
    <property type="evidence" value="ECO:0007669"/>
    <property type="project" value="UniProtKB-KW"/>
</dbReference>
<evidence type="ECO:0000256" key="1">
    <source>
        <dbReference type="ARBA" id="ARBA00001966"/>
    </source>
</evidence>
<proteinExistence type="predicted"/>